<feature type="transmembrane region" description="Helical" evidence="2">
    <location>
        <begin position="566"/>
        <end position="587"/>
    </location>
</feature>
<keyword evidence="2" id="KW-0812">Transmembrane</keyword>
<dbReference type="EMBL" id="WVHS01000003">
    <property type="protein sequence ID" value="MXV16645.1"/>
    <property type="molecule type" value="Genomic_DNA"/>
</dbReference>
<protein>
    <recommendedName>
        <fullName evidence="3">Peptidase M1 membrane alanine aminopeptidase domain-containing protein</fullName>
    </recommendedName>
</protein>
<dbReference type="GO" id="GO:0008270">
    <property type="term" value="F:zinc ion binding"/>
    <property type="evidence" value="ECO:0007669"/>
    <property type="project" value="InterPro"/>
</dbReference>
<name>A0A7K1Y047_9SPHI</name>
<evidence type="ECO:0000313" key="4">
    <source>
        <dbReference type="EMBL" id="MXV16645.1"/>
    </source>
</evidence>
<dbReference type="InterPro" id="IPR027268">
    <property type="entry name" value="Peptidase_M4/M1_CTD_sf"/>
</dbReference>
<feature type="domain" description="Peptidase M1 membrane alanine aminopeptidase" evidence="3">
    <location>
        <begin position="900"/>
        <end position="1092"/>
    </location>
</feature>
<keyword evidence="2" id="KW-0472">Membrane</keyword>
<dbReference type="Pfam" id="PF01433">
    <property type="entry name" value="Peptidase_M1"/>
    <property type="match status" value="1"/>
</dbReference>
<dbReference type="InterPro" id="IPR014782">
    <property type="entry name" value="Peptidase_M1_dom"/>
</dbReference>
<feature type="transmembrane region" description="Helical" evidence="2">
    <location>
        <begin position="178"/>
        <end position="197"/>
    </location>
</feature>
<keyword evidence="5" id="KW-1185">Reference proteome</keyword>
<dbReference type="AlphaFoldDB" id="A0A7K1Y047"/>
<gene>
    <name evidence="4" type="ORF">GS398_15185</name>
</gene>
<organism evidence="4 5">
    <name type="scientific">Hufsiella ginkgonis</name>
    <dbReference type="NCBI Taxonomy" id="2695274"/>
    <lineage>
        <taxon>Bacteria</taxon>
        <taxon>Pseudomonadati</taxon>
        <taxon>Bacteroidota</taxon>
        <taxon>Sphingobacteriia</taxon>
        <taxon>Sphingobacteriales</taxon>
        <taxon>Sphingobacteriaceae</taxon>
        <taxon>Hufsiella</taxon>
    </lineage>
</organism>
<dbReference type="GO" id="GO:0008237">
    <property type="term" value="F:metallopeptidase activity"/>
    <property type="evidence" value="ECO:0007669"/>
    <property type="project" value="InterPro"/>
</dbReference>
<feature type="transmembrane region" description="Helical" evidence="2">
    <location>
        <begin position="361"/>
        <end position="377"/>
    </location>
</feature>
<feature type="transmembrane region" description="Helical" evidence="2">
    <location>
        <begin position="20"/>
        <end position="41"/>
    </location>
</feature>
<feature type="transmembrane region" description="Helical" evidence="2">
    <location>
        <begin position="407"/>
        <end position="431"/>
    </location>
</feature>
<reference evidence="4 5" key="1">
    <citation type="submission" date="2019-11" db="EMBL/GenBank/DDBJ databases">
        <title>Pedobacter sp. HMF7056 Genome sequencing and assembly.</title>
        <authorList>
            <person name="Kang H."/>
            <person name="Kim H."/>
            <person name="Joh K."/>
        </authorList>
    </citation>
    <scope>NUCLEOTIDE SEQUENCE [LARGE SCALE GENOMIC DNA]</scope>
    <source>
        <strain evidence="4 5">HMF7056</strain>
    </source>
</reference>
<evidence type="ECO:0000256" key="2">
    <source>
        <dbReference type="SAM" id="Phobius"/>
    </source>
</evidence>
<feature type="transmembrane region" description="Helical" evidence="2">
    <location>
        <begin position="148"/>
        <end position="171"/>
    </location>
</feature>
<dbReference type="RefSeq" id="WP_160907624.1">
    <property type="nucleotide sequence ID" value="NZ_WVHS01000003.1"/>
</dbReference>
<feature type="transmembrane region" description="Helical" evidence="2">
    <location>
        <begin position="107"/>
        <end position="128"/>
    </location>
</feature>
<dbReference type="Proteomes" id="UP000451233">
    <property type="component" value="Unassembled WGS sequence"/>
</dbReference>
<dbReference type="Gene3D" id="1.10.390.10">
    <property type="entry name" value="Neutral Protease Domain 2"/>
    <property type="match status" value="1"/>
</dbReference>
<proteinExistence type="predicted"/>
<feature type="transmembrane region" description="Helical" evidence="2">
    <location>
        <begin position="245"/>
        <end position="264"/>
    </location>
</feature>
<feature type="transmembrane region" description="Helical" evidence="2">
    <location>
        <begin position="475"/>
        <end position="492"/>
    </location>
</feature>
<feature type="transmembrane region" description="Helical" evidence="2">
    <location>
        <begin position="446"/>
        <end position="468"/>
    </location>
</feature>
<evidence type="ECO:0000256" key="1">
    <source>
        <dbReference type="SAM" id="MobiDB-lite"/>
    </source>
</evidence>
<evidence type="ECO:0000259" key="3">
    <source>
        <dbReference type="Pfam" id="PF01433"/>
    </source>
</evidence>
<sequence>MFWQIFTFEISYRLKRPATYLYFIAFFAIGLLCFSSGSTPATEKVYHNSPVVLAQFMAIFSMVMMLVCSAIMGVPLYRDIEHNTSGYYLSYPVSENGYFWGRYLGSFIFVVLIGTSLMFGAYFGSLLGPAFGWVPAKRIGPNHLVNYLQPYLCIAVPNLFLASSVFFGLVAITRTVKVIYAGSVLLFIAYLLSNFLVSDLENKDLVRLLDPFAVNTLDLEIRFFTPAERNTLLVPVKGLFLYNRLIWSGIGLLLLLVTRFTFSFRNFFGGKLRKKIVEEVAVGKTYIARLPPVSISFAGGYYRKVMLNMAKIEYLNITKDVYFRAILLGGVVFLVIDYWIGDLTYSVGTYPLTVNLMAYKSYNYMLFIFIILIFYTGETIHRDKTTRFATINDALPMPDWVLYGSKLLGLSALALLLSTVPLVFGLLVQLFKGFTDFNFPVYFTELYLITFPQMIQMIVLSFAVHVLVNNKFAGHAVGILIWVLMFMLRNYGEMNYNLFFFSYAPGYTWSDMDGIGHMAKPVFWFNFYWLLFGGLLLVIAAAFYTRGIVTSAKERLAVARARFHGAIRIVALTLLVGFLSAGAYIYYNVSYLNNYLTSRESEERQATYEKTLKKYENLEQPKITSLKMNTDIFPEERKVLLKAWLKVVNKSPVIIPALHLDGTGIESYEVIYNGKAIRANYPLIYKRGKFNLFRPANDTAKYRIYQLPAPLKPGDSALVEINSVSAYRGFTNEMSGTDIVYNGTFFAVGLPSMGYNPDGELISDEKRKKHKLPEKKDEYPPQNDPKGIRTLLFNDDANLLTYDITVSTSGDQTAVAPGSLEKKWQKDGRNYYHYVEDIPVDLFFDVVSARYSVKRAQATNYGRTPIDLELYYQANHSKNTDRFLGAYKDGIGYFSKTYGPFQFKQMRLLEFPKYRAFAQSFPNTVSYAEGFGWTADFSDVNKFDYGYFVTAHELAHQWWGHQVQPNRTRGSNLVSESLAEYTALMLTQRKYGKDNMKRFLKDELDRYLSGRANESKKENVFVNCNRPYQWYNKGSLILYGLQDLIGADTLNKALREFRDEYAGRTEPPFAGSKDLYRHIEKHVPDSVRYFLDDTWNKITLYENKVLSVTSKPTGKKDEYKVTLKVSTRKFYADSAGNEKPAARMNDYIDIGIFAAESKDKTGRTLTVPLALKKYKLTAGTHTIEVIVKGKPVKAGIDPYVKLIDRIPDDNVSDI</sequence>
<feature type="transmembrane region" description="Helical" evidence="2">
    <location>
        <begin position="527"/>
        <end position="545"/>
    </location>
</feature>
<feature type="region of interest" description="Disordered" evidence="1">
    <location>
        <begin position="759"/>
        <end position="787"/>
    </location>
</feature>
<dbReference type="SUPFAM" id="SSF55486">
    <property type="entry name" value="Metalloproteases ('zincins'), catalytic domain"/>
    <property type="match status" value="1"/>
</dbReference>
<evidence type="ECO:0000313" key="5">
    <source>
        <dbReference type="Proteomes" id="UP000451233"/>
    </source>
</evidence>
<feature type="transmembrane region" description="Helical" evidence="2">
    <location>
        <begin position="321"/>
        <end position="341"/>
    </location>
</feature>
<comment type="caution">
    <text evidence="4">The sequence shown here is derived from an EMBL/GenBank/DDBJ whole genome shotgun (WGS) entry which is preliminary data.</text>
</comment>
<feature type="transmembrane region" description="Helical" evidence="2">
    <location>
        <begin position="53"/>
        <end position="77"/>
    </location>
</feature>
<keyword evidence="2" id="KW-1133">Transmembrane helix</keyword>
<accession>A0A7K1Y047</accession>